<dbReference type="PANTHER" id="PTHR14819:SF9">
    <property type="entry name" value="UP-REGULATOR OF CELL PROLIFERATION-LIKE"/>
    <property type="match status" value="1"/>
</dbReference>
<sequence>MGLTYEFSNSTKAADQIAHLPVVAAEMLLDGYPLELLDGDASNIPERWVTDVLMELHKKVGEKSRLLVLTVLGVQSTGKSTLLNTMFGVQFPVSSGRCTRGAYMLFLRVGEDMKNELNCDFIVLIDTEGLKSPHLAELEDSYEHDNQLATFVIGLSDVIIINVAMENSTEMKDVLQIATHAFLRMKKVGKKPVCHFVHQNVAAVSASAKLMTERKHLLDQLNEMTKYAAEMEREPSVKAFTDILTYDMEKNNWNIPGLWRGTPPMAPVNTGYSEAVADFKKNLLEMVQNEPNHEISQIPEFLEWIKSLWKAVKYENFIFSFRNTLVAYAYDNLCKEFSDWEWEFRKEILSWQTQAELEISNDENDSDLCDSDKLCDSKKLEASDKITKQQKMMDMKLQDYYKRKDRHVNLIEKYKTDFFNSIKGLAKEIQHSVTNKLDCALDLRKSSRKAREIQMKYRTVIEEQVMKLLGDCKHSTLTDEELTQEFEKMWTEVIVNVSGLKEQNISANILMQLRKNFLNRNVAEELQNIGDLKEIGKCPFE</sequence>
<keyword evidence="3" id="KW-1185">Reference proteome</keyword>
<dbReference type="Pfam" id="PF25683">
    <property type="entry name" value="URGCP_GTPase"/>
    <property type="match status" value="1"/>
</dbReference>
<reference evidence="2" key="1">
    <citation type="submission" date="2021-04" db="EMBL/GenBank/DDBJ databases">
        <authorList>
            <consortium name="Wellcome Sanger Institute Data Sharing"/>
        </authorList>
    </citation>
    <scope>NUCLEOTIDE SEQUENCE [LARGE SCALE GENOMIC DNA]</scope>
</reference>
<dbReference type="PROSITE" id="PS51717">
    <property type="entry name" value="G_VLIG"/>
    <property type="match status" value="1"/>
</dbReference>
<accession>A0A3Q1IZD3</accession>
<dbReference type="Ensembl" id="ENSATET00000023421.3">
    <property type="protein sequence ID" value="ENSATEP00000023048.3"/>
    <property type="gene ID" value="ENSATEG00000015977.3"/>
</dbReference>
<dbReference type="InterPro" id="IPR052986">
    <property type="entry name" value="VLIG_GTPase"/>
</dbReference>
<proteinExistence type="predicted"/>
<protein>
    <recommendedName>
        <fullName evidence="1">VLIG-type G domain-containing protein</fullName>
    </recommendedName>
</protein>
<reference evidence="2" key="2">
    <citation type="submission" date="2025-08" db="UniProtKB">
        <authorList>
            <consortium name="Ensembl"/>
        </authorList>
    </citation>
    <scope>IDENTIFICATION</scope>
</reference>
<dbReference type="STRING" id="64144.ENSATEP00000023048"/>
<dbReference type="InterPro" id="IPR027417">
    <property type="entry name" value="P-loop_NTPase"/>
</dbReference>
<dbReference type="GeneTree" id="ENSGT00940000154390"/>
<dbReference type="GO" id="GO:0005525">
    <property type="term" value="F:GTP binding"/>
    <property type="evidence" value="ECO:0007669"/>
    <property type="project" value="InterPro"/>
</dbReference>
<dbReference type="PANTHER" id="PTHR14819">
    <property type="entry name" value="GTP-BINDING"/>
    <property type="match status" value="1"/>
</dbReference>
<reference evidence="2" key="3">
    <citation type="submission" date="2025-09" db="UniProtKB">
        <authorList>
            <consortium name="Ensembl"/>
        </authorList>
    </citation>
    <scope>IDENTIFICATION</scope>
</reference>
<evidence type="ECO:0000313" key="2">
    <source>
        <dbReference type="Ensembl" id="ENSATEP00000023048.3"/>
    </source>
</evidence>
<evidence type="ECO:0000313" key="3">
    <source>
        <dbReference type="Proteomes" id="UP000265040"/>
    </source>
</evidence>
<dbReference type="Proteomes" id="UP000265040">
    <property type="component" value="Chromosome 3"/>
</dbReference>
<evidence type="ECO:0000259" key="1">
    <source>
        <dbReference type="PROSITE" id="PS51717"/>
    </source>
</evidence>
<dbReference type="AlphaFoldDB" id="A0A3Q1IZD3"/>
<dbReference type="Pfam" id="PF25974">
    <property type="entry name" value="URGCP_9th"/>
    <property type="match status" value="1"/>
</dbReference>
<feature type="domain" description="VLIG-type G" evidence="1">
    <location>
        <begin position="63"/>
        <end position="306"/>
    </location>
</feature>
<dbReference type="SUPFAM" id="SSF52540">
    <property type="entry name" value="P-loop containing nucleoside triphosphate hydrolases"/>
    <property type="match status" value="1"/>
</dbReference>
<name>A0A3Q1IZD3_ANATE</name>
<organism evidence="2 3">
    <name type="scientific">Anabas testudineus</name>
    <name type="common">Climbing perch</name>
    <name type="synonym">Anthias testudineus</name>
    <dbReference type="NCBI Taxonomy" id="64144"/>
    <lineage>
        <taxon>Eukaryota</taxon>
        <taxon>Metazoa</taxon>
        <taxon>Chordata</taxon>
        <taxon>Craniata</taxon>
        <taxon>Vertebrata</taxon>
        <taxon>Euteleostomi</taxon>
        <taxon>Actinopterygii</taxon>
        <taxon>Neopterygii</taxon>
        <taxon>Teleostei</taxon>
        <taxon>Neoteleostei</taxon>
        <taxon>Acanthomorphata</taxon>
        <taxon>Anabantaria</taxon>
        <taxon>Anabantiformes</taxon>
        <taxon>Anabantoidei</taxon>
        <taxon>Anabantidae</taxon>
        <taxon>Anabas</taxon>
    </lineage>
</organism>
<dbReference type="InParanoid" id="A0A3Q1IZD3"/>
<dbReference type="InterPro" id="IPR030383">
    <property type="entry name" value="G_VLIG_dom"/>
</dbReference>
<dbReference type="InterPro" id="IPR058641">
    <property type="entry name" value="GVIN1_dom"/>
</dbReference>
<dbReference type="Gene3D" id="3.40.50.300">
    <property type="entry name" value="P-loop containing nucleotide triphosphate hydrolases"/>
    <property type="match status" value="1"/>
</dbReference>